<keyword evidence="3" id="KW-0238">DNA-binding</keyword>
<dbReference type="EMBL" id="LZSF01000134">
    <property type="protein sequence ID" value="OBA86872.1"/>
    <property type="molecule type" value="Genomic_DNA"/>
</dbReference>
<dbReference type="Proteomes" id="UP000093962">
    <property type="component" value="Unassembled WGS sequence"/>
</dbReference>
<evidence type="ECO:0000313" key="6">
    <source>
        <dbReference type="Proteomes" id="UP000294929"/>
    </source>
</evidence>
<dbReference type="Pfam" id="PF01381">
    <property type="entry name" value="HTH_3"/>
    <property type="match status" value="1"/>
</dbReference>
<dbReference type="SUPFAM" id="SSF47413">
    <property type="entry name" value="lambda repressor-like DNA-binding domains"/>
    <property type="match status" value="1"/>
</dbReference>
<dbReference type="InterPro" id="IPR010982">
    <property type="entry name" value="Lambda_DNA-bd_dom_sf"/>
</dbReference>
<comment type="caution">
    <text evidence="3">The sequence shown here is derived from an EMBL/GenBank/DDBJ whole genome shotgun (WGS) entry which is preliminary data.</text>
</comment>
<protein>
    <submittedName>
        <fullName evidence="3">DNA-binding protein</fullName>
    </submittedName>
    <submittedName>
        <fullName evidence="4">ImmA/IrrE family metallo-endopeptidase</fullName>
    </submittedName>
</protein>
<dbReference type="InterPro" id="IPR001387">
    <property type="entry name" value="Cro/C1-type_HTH"/>
</dbReference>
<sequence length="366" mass="40346">MTAPNPYVEANNQMVQLTRLACGWSKKRLADEAGVSASHVSRIESGILPLAGKALTDYADAMGCPPEALCVPFTRSPAQGTHFRANTTAAEWKRDRVWARANLIAMRIGRIAQRADIDPALTLPELDPTDYAGEHGEITVAQVLRRLWRLAGPIRSVTELLEAAGVFVVVEDFRDRDIDAVTLRASEFHPHLVYVNAALPPDRMRMTLAHELGHLVMDAMTLVSPAEAERRATAFAAEFLAPIDDIGFDLDRVSVRTIHELDELRITWGVHVSSLVVRARERGVLSEHQYRSMFRVLNETGRMHGPRPGVPEERPQLTKSVLEQSIQAGYTTAELDDITLLTVTERAALFGAVAGERGAARHLAMA</sequence>
<dbReference type="OrthoDB" id="9794834at2"/>
<dbReference type="GO" id="GO:0003677">
    <property type="term" value="F:DNA binding"/>
    <property type="evidence" value="ECO:0007669"/>
    <property type="project" value="UniProtKB-KW"/>
</dbReference>
<evidence type="ECO:0000313" key="5">
    <source>
        <dbReference type="Proteomes" id="UP000093962"/>
    </source>
</evidence>
<evidence type="ECO:0000313" key="3">
    <source>
        <dbReference type="EMBL" id="OBA86872.1"/>
    </source>
</evidence>
<accession>A0A1A0MN86</accession>
<reference evidence="3 5" key="1">
    <citation type="submission" date="2016-06" db="EMBL/GenBank/DDBJ databases">
        <authorList>
            <person name="Kjaerup R.B."/>
            <person name="Dalgaard T.S."/>
            <person name="Juul-Madsen H.R."/>
        </authorList>
    </citation>
    <scope>NUCLEOTIDE SEQUENCE [LARGE SCALE GENOMIC DNA]</scope>
    <source>
        <strain evidence="3 5">1199456.5</strain>
    </source>
</reference>
<dbReference type="AlphaFoldDB" id="A0A1A0MN86"/>
<dbReference type="Gene3D" id="1.10.260.40">
    <property type="entry name" value="lambda repressor-like DNA-binding domains"/>
    <property type="match status" value="1"/>
</dbReference>
<feature type="domain" description="HTH cro/C1-type" evidence="2">
    <location>
        <begin position="15"/>
        <end position="69"/>
    </location>
</feature>
<comment type="similarity">
    <text evidence="1">Belongs to the short-chain fatty acyl-CoA assimilation regulator (ScfR) family.</text>
</comment>
<dbReference type="RefSeq" id="WP_064859221.1">
    <property type="nucleotide sequence ID" value="NZ_LZSF01000134.1"/>
</dbReference>
<proteinExistence type="inferred from homology"/>
<dbReference type="InterPro" id="IPR010359">
    <property type="entry name" value="IrrE_HExxH"/>
</dbReference>
<reference evidence="4 6" key="2">
    <citation type="submission" date="2019-01" db="EMBL/GenBank/DDBJ databases">
        <title>High-quality-draft genome sequences of five non-tuberculosis mycobacteriaceae isolated from a nosocomial environment.</title>
        <authorList>
            <person name="Tiago I."/>
            <person name="Alarico S."/>
            <person name="Pereira S.G."/>
            <person name="Coelho C."/>
            <person name="Maranha A."/>
            <person name="Empadinhas N."/>
        </authorList>
    </citation>
    <scope>NUCLEOTIDE SEQUENCE [LARGE SCALE GENOMIC DNA]</scope>
    <source>
        <strain evidence="4 6">24AIII</strain>
    </source>
</reference>
<evidence type="ECO:0000313" key="4">
    <source>
        <dbReference type="EMBL" id="TDK92312.1"/>
    </source>
</evidence>
<dbReference type="Proteomes" id="UP000294929">
    <property type="component" value="Unassembled WGS sequence"/>
</dbReference>
<evidence type="ECO:0000256" key="1">
    <source>
        <dbReference type="ARBA" id="ARBA00007227"/>
    </source>
</evidence>
<gene>
    <name evidence="3" type="ORF">A5642_21765</name>
    <name evidence="4" type="ORF">EUA03_04060</name>
</gene>
<dbReference type="EMBL" id="SDLO01000003">
    <property type="protein sequence ID" value="TDK92312.1"/>
    <property type="molecule type" value="Genomic_DNA"/>
</dbReference>
<dbReference type="CDD" id="cd00093">
    <property type="entry name" value="HTH_XRE"/>
    <property type="match status" value="1"/>
</dbReference>
<dbReference type="PANTHER" id="PTHR43236:SF1">
    <property type="entry name" value="BLL7220 PROTEIN"/>
    <property type="match status" value="1"/>
</dbReference>
<organism evidence="3 5">
    <name type="scientific">Mycolicibacterium mucogenicum</name>
    <name type="common">Mycobacterium mucogenicum</name>
    <dbReference type="NCBI Taxonomy" id="56689"/>
    <lineage>
        <taxon>Bacteria</taxon>
        <taxon>Bacillati</taxon>
        <taxon>Actinomycetota</taxon>
        <taxon>Actinomycetes</taxon>
        <taxon>Mycobacteriales</taxon>
        <taxon>Mycobacteriaceae</taxon>
        <taxon>Mycolicibacterium</taxon>
    </lineage>
</organism>
<dbReference type="SMART" id="SM00530">
    <property type="entry name" value="HTH_XRE"/>
    <property type="match status" value="1"/>
</dbReference>
<evidence type="ECO:0000259" key="2">
    <source>
        <dbReference type="PROSITE" id="PS50943"/>
    </source>
</evidence>
<dbReference type="PANTHER" id="PTHR43236">
    <property type="entry name" value="ANTITOXIN HIGA1"/>
    <property type="match status" value="1"/>
</dbReference>
<dbReference type="Pfam" id="PF06114">
    <property type="entry name" value="Peptidase_M78"/>
    <property type="match status" value="1"/>
</dbReference>
<dbReference type="Gene3D" id="1.10.10.2910">
    <property type="match status" value="1"/>
</dbReference>
<dbReference type="PROSITE" id="PS50943">
    <property type="entry name" value="HTH_CROC1"/>
    <property type="match status" value="1"/>
</dbReference>
<name>A0A1A0MN86_MYCMU</name>
<dbReference type="InterPro" id="IPR052345">
    <property type="entry name" value="Rad_response_metalloprotease"/>
</dbReference>